<protein>
    <submittedName>
        <fullName evidence="2">Uncharacterized protein</fullName>
    </submittedName>
</protein>
<dbReference type="Proteomes" id="UP000027178">
    <property type="component" value="Unassembled WGS sequence"/>
</dbReference>
<comment type="caution">
    <text evidence="2">The sequence shown here is derived from an EMBL/GenBank/DDBJ whole genome shotgun (WGS) entry which is preliminary data.</text>
</comment>
<dbReference type="AlphaFoldDB" id="A0A066YIK6"/>
<evidence type="ECO:0000256" key="1">
    <source>
        <dbReference type="SAM" id="MobiDB-lite"/>
    </source>
</evidence>
<gene>
    <name evidence="2" type="ORF">KCH_69450</name>
</gene>
<name>A0A066YIK6_9ACTN</name>
<evidence type="ECO:0000313" key="3">
    <source>
        <dbReference type="Proteomes" id="UP000027178"/>
    </source>
</evidence>
<sequence length="39" mass="4275">MSLPRPSRSPFPTALPDRPSRSPFPIVSPDPCDRPNSKA</sequence>
<reference evidence="2 3" key="1">
    <citation type="submission" date="2014-05" db="EMBL/GenBank/DDBJ databases">
        <title>Draft Genome Sequence of Kitasatospora cheerisanensis KCTC 2395.</title>
        <authorList>
            <person name="Nam D.H."/>
        </authorList>
    </citation>
    <scope>NUCLEOTIDE SEQUENCE [LARGE SCALE GENOMIC DNA]</scope>
    <source>
        <strain evidence="2 3">KCTC 2395</strain>
    </source>
</reference>
<accession>A0A066YIK6</accession>
<dbReference type="HOGENOM" id="CLU_3311238_0_0_11"/>
<keyword evidence="3" id="KW-1185">Reference proteome</keyword>
<proteinExistence type="predicted"/>
<dbReference type="EMBL" id="JNBY01000148">
    <property type="protein sequence ID" value="KDN81313.1"/>
    <property type="molecule type" value="Genomic_DNA"/>
</dbReference>
<evidence type="ECO:0000313" key="2">
    <source>
        <dbReference type="EMBL" id="KDN81313.1"/>
    </source>
</evidence>
<organism evidence="2 3">
    <name type="scientific">Kitasatospora cheerisanensis KCTC 2395</name>
    <dbReference type="NCBI Taxonomy" id="1348663"/>
    <lineage>
        <taxon>Bacteria</taxon>
        <taxon>Bacillati</taxon>
        <taxon>Actinomycetota</taxon>
        <taxon>Actinomycetes</taxon>
        <taxon>Kitasatosporales</taxon>
        <taxon>Streptomycetaceae</taxon>
        <taxon>Kitasatospora</taxon>
    </lineage>
</organism>
<feature type="region of interest" description="Disordered" evidence="1">
    <location>
        <begin position="1"/>
        <end position="39"/>
    </location>
</feature>